<keyword evidence="3" id="KW-0694">RNA-binding</keyword>
<name>M7N4M1_9BACT</name>
<proteinExistence type="inferred from homology"/>
<evidence type="ECO:0000313" key="7">
    <source>
        <dbReference type="EMBL" id="EMR02237.1"/>
    </source>
</evidence>
<dbReference type="Gene3D" id="1.10.940.10">
    <property type="entry name" value="NusB-like"/>
    <property type="match status" value="1"/>
</dbReference>
<dbReference type="InterPro" id="IPR011605">
    <property type="entry name" value="NusB_fam"/>
</dbReference>
<dbReference type="SUPFAM" id="SSF48013">
    <property type="entry name" value="NusB-like"/>
    <property type="match status" value="1"/>
</dbReference>
<protein>
    <recommendedName>
        <fullName evidence="6">NusB/RsmB/TIM44 domain-containing protein</fullName>
    </recommendedName>
</protein>
<evidence type="ECO:0000256" key="5">
    <source>
        <dbReference type="ARBA" id="ARBA00023163"/>
    </source>
</evidence>
<comment type="similarity">
    <text evidence="1">Belongs to the NusB family.</text>
</comment>
<dbReference type="NCBIfam" id="TIGR01951">
    <property type="entry name" value="nusB"/>
    <property type="match status" value="1"/>
</dbReference>
<dbReference type="STRING" id="1279009.ADICEAN_02632"/>
<dbReference type="OrthoDB" id="9787568at2"/>
<organism evidence="7 8">
    <name type="scientific">Cesiribacter andamanensis AMV16</name>
    <dbReference type="NCBI Taxonomy" id="1279009"/>
    <lineage>
        <taxon>Bacteria</taxon>
        <taxon>Pseudomonadati</taxon>
        <taxon>Bacteroidota</taxon>
        <taxon>Cytophagia</taxon>
        <taxon>Cytophagales</taxon>
        <taxon>Cesiribacteraceae</taxon>
        <taxon>Cesiribacter</taxon>
    </lineage>
</organism>
<dbReference type="EMBL" id="AODQ01000067">
    <property type="protein sequence ID" value="EMR02237.1"/>
    <property type="molecule type" value="Genomic_DNA"/>
</dbReference>
<keyword evidence="4" id="KW-0805">Transcription regulation</keyword>
<evidence type="ECO:0000256" key="4">
    <source>
        <dbReference type="ARBA" id="ARBA00023015"/>
    </source>
</evidence>
<evidence type="ECO:0000313" key="8">
    <source>
        <dbReference type="Proteomes" id="UP000011910"/>
    </source>
</evidence>
<dbReference type="Pfam" id="PF01029">
    <property type="entry name" value="NusB"/>
    <property type="match status" value="1"/>
</dbReference>
<dbReference type="GO" id="GO:0006353">
    <property type="term" value="P:DNA-templated transcription termination"/>
    <property type="evidence" value="ECO:0007669"/>
    <property type="project" value="InterPro"/>
</dbReference>
<gene>
    <name evidence="7" type="ORF">ADICEAN_02632</name>
</gene>
<keyword evidence="2" id="KW-0889">Transcription antitermination</keyword>
<reference evidence="7 8" key="1">
    <citation type="journal article" date="2013" name="Genome Announc.">
        <title>Draft Genome Sequence of Cesiribacter andamanensis Strain AMV16T, Isolated from a Soil Sample from a Mud Volcano in the Andaman Islands, India.</title>
        <authorList>
            <person name="Shivaji S."/>
            <person name="Ara S."/>
            <person name="Begum Z."/>
            <person name="Srinivas T.N."/>
            <person name="Singh A."/>
            <person name="Kumar Pinnaka A."/>
        </authorList>
    </citation>
    <scope>NUCLEOTIDE SEQUENCE [LARGE SCALE GENOMIC DNA]</scope>
    <source>
        <strain evidence="7 8">AMV16</strain>
    </source>
</reference>
<keyword evidence="5" id="KW-0804">Transcription</keyword>
<dbReference type="Proteomes" id="UP000011910">
    <property type="component" value="Unassembled WGS sequence"/>
</dbReference>
<dbReference type="PATRIC" id="fig|1279009.4.peg.2667"/>
<dbReference type="GO" id="GO:0031564">
    <property type="term" value="P:transcription antitermination"/>
    <property type="evidence" value="ECO:0007669"/>
    <property type="project" value="UniProtKB-KW"/>
</dbReference>
<feature type="domain" description="NusB/RsmB/TIM44" evidence="6">
    <location>
        <begin position="13"/>
        <end position="101"/>
    </location>
</feature>
<evidence type="ECO:0000256" key="2">
    <source>
        <dbReference type="ARBA" id="ARBA00022814"/>
    </source>
</evidence>
<sequence>MDVELAVLSVNWEDDREFFVDLYRLSLANEQQYEELISTKSKNWDVERLALTDKIIMMMALCEMINFASIPVKVTINEYIELSKRYSTPKSKIFVNGLLDVLSAELQEKGIIRKSGRGLIDNK</sequence>
<dbReference type="AlphaFoldDB" id="M7N4M1"/>
<dbReference type="InterPro" id="IPR035926">
    <property type="entry name" value="NusB-like_sf"/>
</dbReference>
<dbReference type="RefSeq" id="WP_009196022.1">
    <property type="nucleotide sequence ID" value="NZ_AODQ01000067.1"/>
</dbReference>
<dbReference type="eggNOG" id="COG0781">
    <property type="taxonomic scope" value="Bacteria"/>
</dbReference>
<dbReference type="PANTHER" id="PTHR11078:SF3">
    <property type="entry name" value="ANTITERMINATION NUSB DOMAIN-CONTAINING PROTEIN"/>
    <property type="match status" value="1"/>
</dbReference>
<keyword evidence="8" id="KW-1185">Reference proteome</keyword>
<comment type="caution">
    <text evidence="7">The sequence shown here is derived from an EMBL/GenBank/DDBJ whole genome shotgun (WGS) entry which is preliminary data.</text>
</comment>
<dbReference type="GO" id="GO:0003723">
    <property type="term" value="F:RNA binding"/>
    <property type="evidence" value="ECO:0007669"/>
    <property type="project" value="UniProtKB-KW"/>
</dbReference>
<evidence type="ECO:0000256" key="1">
    <source>
        <dbReference type="ARBA" id="ARBA00005952"/>
    </source>
</evidence>
<evidence type="ECO:0000259" key="6">
    <source>
        <dbReference type="Pfam" id="PF01029"/>
    </source>
</evidence>
<evidence type="ECO:0000256" key="3">
    <source>
        <dbReference type="ARBA" id="ARBA00022884"/>
    </source>
</evidence>
<dbReference type="InterPro" id="IPR006027">
    <property type="entry name" value="NusB_RsmB_TIM44"/>
</dbReference>
<dbReference type="GO" id="GO:0005829">
    <property type="term" value="C:cytosol"/>
    <property type="evidence" value="ECO:0007669"/>
    <property type="project" value="TreeGrafter"/>
</dbReference>
<accession>M7N4M1</accession>
<dbReference type="PANTHER" id="PTHR11078">
    <property type="entry name" value="N UTILIZATION SUBSTANCE PROTEIN B-RELATED"/>
    <property type="match status" value="1"/>
</dbReference>